<feature type="non-terminal residue" evidence="2">
    <location>
        <position position="455"/>
    </location>
</feature>
<protein>
    <submittedName>
        <fullName evidence="2">Uncharacterized protein</fullName>
    </submittedName>
</protein>
<feature type="compositionally biased region" description="Basic and acidic residues" evidence="1">
    <location>
        <begin position="28"/>
        <end position="43"/>
    </location>
</feature>
<comment type="caution">
    <text evidence="2">The sequence shown here is derived from an EMBL/GenBank/DDBJ whole genome shotgun (WGS) entry which is preliminary data.</text>
</comment>
<accession>A0A9P1DXL0</accession>
<evidence type="ECO:0000313" key="4">
    <source>
        <dbReference type="Proteomes" id="UP001152797"/>
    </source>
</evidence>
<dbReference type="EMBL" id="CAMXCT010006629">
    <property type="protein sequence ID" value="CAI4017312.1"/>
    <property type="molecule type" value="Genomic_DNA"/>
</dbReference>
<keyword evidence="4" id="KW-1185">Reference proteome</keyword>
<dbReference type="EMBL" id="CAMXCT030006629">
    <property type="protein sequence ID" value="CAL4804624.1"/>
    <property type="molecule type" value="Genomic_DNA"/>
</dbReference>
<dbReference type="OrthoDB" id="475390at2759"/>
<feature type="region of interest" description="Disordered" evidence="1">
    <location>
        <begin position="18"/>
        <end position="134"/>
    </location>
</feature>
<evidence type="ECO:0000313" key="3">
    <source>
        <dbReference type="EMBL" id="CAL1170687.1"/>
    </source>
</evidence>
<reference evidence="2" key="1">
    <citation type="submission" date="2022-10" db="EMBL/GenBank/DDBJ databases">
        <authorList>
            <person name="Chen Y."/>
            <person name="Dougan E. K."/>
            <person name="Chan C."/>
            <person name="Rhodes N."/>
            <person name="Thang M."/>
        </authorList>
    </citation>
    <scope>NUCLEOTIDE SEQUENCE</scope>
</reference>
<dbReference type="EMBL" id="CAMXCT020006629">
    <property type="protein sequence ID" value="CAL1170687.1"/>
    <property type="molecule type" value="Genomic_DNA"/>
</dbReference>
<sequence>FKKDCDLLRLFAMVAAKAEGADEEGVDEGEHAEESEVAIDKSTEAVLDALASDERPAEEEAEKMAVGSGGAASSSASKGPKKKKGAVDGHWKDLDRRRQAQGLTPEPASRKLRTDDDKEVEKQEEDKPDHPMHADPMTRLVLEELQSEMAGYKNQTAYLMAQHSDTLREKAKREILVGGWSSFKPDGFSPEEQGFQLEAQAESRERFIKDIAKRAGLSSFYYQDWRFSHQTKGDALSPLTVVTVTQPWQRSKLLDFTKNRLNADMLKERHFVKDHVENSWEKIQKAFGPCQDKDHKAREIRVQPQVSLWDRTTGLPLKVAMAVVEMWGITFRHSWRDHTLTTAEGEYILWCHYLPAAGKTVLYLSRKLIQDPENFKETMIDKFNELLNYNGKSKGPHRAMRESRTATDKGYDMYWSSDVADTDRANAEALARTGRASRRNEEHCRIFQKAKEHLG</sequence>
<proteinExistence type="predicted"/>
<feature type="non-terminal residue" evidence="2">
    <location>
        <position position="1"/>
    </location>
</feature>
<evidence type="ECO:0000313" key="2">
    <source>
        <dbReference type="EMBL" id="CAI4017312.1"/>
    </source>
</evidence>
<organism evidence="2">
    <name type="scientific">Cladocopium goreaui</name>
    <dbReference type="NCBI Taxonomy" id="2562237"/>
    <lineage>
        <taxon>Eukaryota</taxon>
        <taxon>Sar</taxon>
        <taxon>Alveolata</taxon>
        <taxon>Dinophyceae</taxon>
        <taxon>Suessiales</taxon>
        <taxon>Symbiodiniaceae</taxon>
        <taxon>Cladocopium</taxon>
    </lineage>
</organism>
<dbReference type="AlphaFoldDB" id="A0A9P1DXL0"/>
<evidence type="ECO:0000256" key="1">
    <source>
        <dbReference type="SAM" id="MobiDB-lite"/>
    </source>
</evidence>
<dbReference type="Proteomes" id="UP001152797">
    <property type="component" value="Unassembled WGS sequence"/>
</dbReference>
<gene>
    <name evidence="2" type="ORF">C1SCF055_LOCUS41966</name>
</gene>
<feature type="compositionally biased region" description="Basic and acidic residues" evidence="1">
    <location>
        <begin position="108"/>
        <end position="133"/>
    </location>
</feature>
<name>A0A9P1DXL0_9DINO</name>
<reference evidence="3" key="2">
    <citation type="submission" date="2024-04" db="EMBL/GenBank/DDBJ databases">
        <authorList>
            <person name="Chen Y."/>
            <person name="Shah S."/>
            <person name="Dougan E. K."/>
            <person name="Thang M."/>
            <person name="Chan C."/>
        </authorList>
    </citation>
    <scope>NUCLEOTIDE SEQUENCE [LARGE SCALE GENOMIC DNA]</scope>
</reference>
<feature type="compositionally biased region" description="Basic and acidic residues" evidence="1">
    <location>
        <begin position="85"/>
        <end position="98"/>
    </location>
</feature>